<evidence type="ECO:0000259" key="1">
    <source>
        <dbReference type="Pfam" id="PF00561"/>
    </source>
</evidence>
<dbReference type="GO" id="GO:0016787">
    <property type="term" value="F:hydrolase activity"/>
    <property type="evidence" value="ECO:0007669"/>
    <property type="project" value="UniProtKB-KW"/>
</dbReference>
<accession>A0ABT4PQS1</accession>
<dbReference type="Proteomes" id="UP001142153">
    <property type="component" value="Unassembled WGS sequence"/>
</dbReference>
<comment type="caution">
    <text evidence="2">The sequence shown here is derived from an EMBL/GenBank/DDBJ whole genome shotgun (WGS) entry which is preliminary data.</text>
</comment>
<dbReference type="Pfam" id="PF00561">
    <property type="entry name" value="Abhydrolase_1"/>
    <property type="match status" value="1"/>
</dbReference>
<keyword evidence="3" id="KW-1185">Reference proteome</keyword>
<dbReference type="PANTHER" id="PTHR43433">
    <property type="entry name" value="HYDROLASE, ALPHA/BETA FOLD FAMILY PROTEIN"/>
    <property type="match status" value="1"/>
</dbReference>
<dbReference type="SUPFAM" id="SSF53474">
    <property type="entry name" value="alpha/beta-Hydrolases"/>
    <property type="match status" value="1"/>
</dbReference>
<evidence type="ECO:0000313" key="3">
    <source>
        <dbReference type="Proteomes" id="UP001142153"/>
    </source>
</evidence>
<proteinExistence type="predicted"/>
<name>A0ABT4PQS1_9MYCO</name>
<dbReference type="PANTHER" id="PTHR43433:SF5">
    <property type="entry name" value="AB HYDROLASE-1 DOMAIN-CONTAINING PROTEIN"/>
    <property type="match status" value="1"/>
</dbReference>
<sequence length="252" mass="26728">MRTTSRGFGIHYTVTGDGPPLMLVAGTMMAARHWADAGYVDALADSRRVINVDPLGHGRSDRPHDPDDYRADGVAADLVAVLDAEGVDRATVWGYSRGGWLACSMASRHPGRVEGLVVGGFAMHAYRDEVTRTLTPLAEHLRAGDWAAAWRAFGVTDAAFMAMMEADNDAQAVAAAVAGSMTPTRYVDPASVTCPAIYYVGSRDWIVPHVRADVAAAGATLDEIPGQTHLGTFYGAAEQVLAAVTARLSERG</sequence>
<dbReference type="InterPro" id="IPR050471">
    <property type="entry name" value="AB_hydrolase"/>
</dbReference>
<dbReference type="EMBL" id="JAPZPY010000003">
    <property type="protein sequence ID" value="MCZ8378905.1"/>
    <property type="molecule type" value="Genomic_DNA"/>
</dbReference>
<dbReference type="InterPro" id="IPR029058">
    <property type="entry name" value="AB_hydrolase_fold"/>
</dbReference>
<organism evidence="2 3">
    <name type="scientific">Mycobacterium hippophais</name>
    <dbReference type="NCBI Taxonomy" id="3016340"/>
    <lineage>
        <taxon>Bacteria</taxon>
        <taxon>Bacillati</taxon>
        <taxon>Actinomycetota</taxon>
        <taxon>Actinomycetes</taxon>
        <taxon>Mycobacteriales</taxon>
        <taxon>Mycobacteriaceae</taxon>
        <taxon>Mycobacterium</taxon>
    </lineage>
</organism>
<dbReference type="PRINTS" id="PR00111">
    <property type="entry name" value="ABHYDROLASE"/>
</dbReference>
<dbReference type="InterPro" id="IPR000073">
    <property type="entry name" value="AB_hydrolase_1"/>
</dbReference>
<reference evidence="2" key="1">
    <citation type="submission" date="2022-12" db="EMBL/GenBank/DDBJ databases">
        <authorList>
            <person name="Deng Y."/>
            <person name="Zhang Y.-Q."/>
        </authorList>
    </citation>
    <scope>NUCLEOTIDE SEQUENCE</scope>
    <source>
        <strain evidence="2">CPCC 205372</strain>
    </source>
</reference>
<feature type="domain" description="AB hydrolase-1" evidence="1">
    <location>
        <begin position="19"/>
        <end position="117"/>
    </location>
</feature>
<dbReference type="Gene3D" id="3.40.50.1820">
    <property type="entry name" value="alpha/beta hydrolase"/>
    <property type="match status" value="1"/>
</dbReference>
<keyword evidence="2" id="KW-0378">Hydrolase</keyword>
<evidence type="ECO:0000313" key="2">
    <source>
        <dbReference type="EMBL" id="MCZ8378905.1"/>
    </source>
</evidence>
<dbReference type="RefSeq" id="WP_269893671.1">
    <property type="nucleotide sequence ID" value="NZ_JAPZPY010000003.1"/>
</dbReference>
<gene>
    <name evidence="2" type="ORF">O6P37_08545</name>
</gene>
<protein>
    <submittedName>
        <fullName evidence="2">Alpha/beta hydrolase</fullName>
    </submittedName>
</protein>